<name>A0A5C6E904_9BACT</name>
<evidence type="ECO:0000313" key="1">
    <source>
        <dbReference type="EMBL" id="TWU45280.1"/>
    </source>
</evidence>
<accession>A0A5C6E904</accession>
<dbReference type="AlphaFoldDB" id="A0A5C6E904"/>
<gene>
    <name evidence="1" type="ORF">Q31b_04510</name>
</gene>
<proteinExistence type="predicted"/>
<dbReference type="Proteomes" id="UP000315471">
    <property type="component" value="Unassembled WGS sequence"/>
</dbReference>
<comment type="caution">
    <text evidence="1">The sequence shown here is derived from an EMBL/GenBank/DDBJ whole genome shotgun (WGS) entry which is preliminary data.</text>
</comment>
<dbReference type="EMBL" id="SJPY01000001">
    <property type="protein sequence ID" value="TWU45280.1"/>
    <property type="molecule type" value="Genomic_DNA"/>
</dbReference>
<protein>
    <submittedName>
        <fullName evidence="1">Uncharacterized protein</fullName>
    </submittedName>
</protein>
<sequence>MASMNLSVHRATGPKLPPMEMVSKKRLTALATPLLWLCLFPNGVQTPFKI</sequence>
<evidence type="ECO:0000313" key="2">
    <source>
        <dbReference type="Proteomes" id="UP000315471"/>
    </source>
</evidence>
<organism evidence="1 2">
    <name type="scientific">Novipirellula aureliae</name>
    <dbReference type="NCBI Taxonomy" id="2527966"/>
    <lineage>
        <taxon>Bacteria</taxon>
        <taxon>Pseudomonadati</taxon>
        <taxon>Planctomycetota</taxon>
        <taxon>Planctomycetia</taxon>
        <taxon>Pirellulales</taxon>
        <taxon>Pirellulaceae</taxon>
        <taxon>Novipirellula</taxon>
    </lineage>
</organism>
<reference evidence="1 2" key="1">
    <citation type="submission" date="2019-02" db="EMBL/GenBank/DDBJ databases">
        <title>Deep-cultivation of Planctomycetes and their phenomic and genomic characterization uncovers novel biology.</title>
        <authorList>
            <person name="Wiegand S."/>
            <person name="Jogler M."/>
            <person name="Boedeker C."/>
            <person name="Pinto D."/>
            <person name="Vollmers J."/>
            <person name="Rivas-Marin E."/>
            <person name="Kohn T."/>
            <person name="Peeters S.H."/>
            <person name="Heuer A."/>
            <person name="Rast P."/>
            <person name="Oberbeckmann S."/>
            <person name="Bunk B."/>
            <person name="Jeske O."/>
            <person name="Meyerdierks A."/>
            <person name="Storesund J.E."/>
            <person name="Kallscheuer N."/>
            <person name="Luecker S."/>
            <person name="Lage O.M."/>
            <person name="Pohl T."/>
            <person name="Merkel B.J."/>
            <person name="Hornburger P."/>
            <person name="Mueller R.-W."/>
            <person name="Bruemmer F."/>
            <person name="Labrenz M."/>
            <person name="Spormann A.M."/>
            <person name="Op Den Camp H."/>
            <person name="Overmann J."/>
            <person name="Amann R."/>
            <person name="Jetten M.S.M."/>
            <person name="Mascher T."/>
            <person name="Medema M.H."/>
            <person name="Devos D.P."/>
            <person name="Kaster A.-K."/>
            <person name="Ovreas L."/>
            <person name="Rohde M."/>
            <person name="Galperin M.Y."/>
            <person name="Jogler C."/>
        </authorList>
    </citation>
    <scope>NUCLEOTIDE SEQUENCE [LARGE SCALE GENOMIC DNA]</scope>
    <source>
        <strain evidence="1 2">Q31b</strain>
    </source>
</reference>
<keyword evidence="2" id="KW-1185">Reference proteome</keyword>